<feature type="region of interest" description="Disordered" evidence="1">
    <location>
        <begin position="159"/>
        <end position="284"/>
    </location>
</feature>
<dbReference type="GO" id="GO:0030198">
    <property type="term" value="P:extracellular matrix organization"/>
    <property type="evidence" value="ECO:0007669"/>
    <property type="project" value="TreeGrafter"/>
</dbReference>
<feature type="compositionally biased region" description="Low complexity" evidence="1">
    <location>
        <begin position="172"/>
        <end position="181"/>
    </location>
</feature>
<reference evidence="2" key="1">
    <citation type="submission" date="2019-02" db="EMBL/GenBank/DDBJ databases">
        <authorList>
            <person name="Gruber-Vodicka R. H."/>
            <person name="Seah K. B. B."/>
        </authorList>
    </citation>
    <scope>NUCLEOTIDE SEQUENCE</scope>
    <source>
        <strain evidence="2">BECK_S313</strain>
    </source>
</reference>
<dbReference type="Pfam" id="PF01391">
    <property type="entry name" value="Collagen"/>
    <property type="match status" value="2"/>
</dbReference>
<dbReference type="AlphaFoldDB" id="A0A450WTK3"/>
<proteinExistence type="predicted"/>
<dbReference type="GO" id="GO:0030020">
    <property type="term" value="F:extracellular matrix structural constituent conferring tensile strength"/>
    <property type="evidence" value="ECO:0007669"/>
    <property type="project" value="TreeGrafter"/>
</dbReference>
<accession>A0A450WTK3</accession>
<dbReference type="GO" id="GO:0031012">
    <property type="term" value="C:extracellular matrix"/>
    <property type="evidence" value="ECO:0007669"/>
    <property type="project" value="TreeGrafter"/>
</dbReference>
<dbReference type="InterPro" id="IPR008160">
    <property type="entry name" value="Collagen"/>
</dbReference>
<dbReference type="InterPro" id="IPR050149">
    <property type="entry name" value="Collagen_superfamily"/>
</dbReference>
<dbReference type="PANTHER" id="PTHR24023:SF1095">
    <property type="entry name" value="EGF-LIKE DOMAIN-CONTAINING PROTEIN"/>
    <property type="match status" value="1"/>
</dbReference>
<protein>
    <submittedName>
        <fullName evidence="2">Mu-like prophage protein gp36</fullName>
    </submittedName>
</protein>
<evidence type="ECO:0000256" key="1">
    <source>
        <dbReference type="SAM" id="MobiDB-lite"/>
    </source>
</evidence>
<organism evidence="2">
    <name type="scientific">Candidatus Kentrum sp. LPFa</name>
    <dbReference type="NCBI Taxonomy" id="2126335"/>
    <lineage>
        <taxon>Bacteria</taxon>
        <taxon>Pseudomonadati</taxon>
        <taxon>Pseudomonadota</taxon>
        <taxon>Gammaproteobacteria</taxon>
        <taxon>Candidatus Kentrum</taxon>
    </lineage>
</organism>
<dbReference type="InterPro" id="IPR009752">
    <property type="entry name" value="Phage_Mu_GpJ"/>
</dbReference>
<dbReference type="EMBL" id="CAADFK010000209">
    <property type="protein sequence ID" value="VFK20393.1"/>
    <property type="molecule type" value="Genomic_DNA"/>
</dbReference>
<feature type="region of interest" description="Disordered" evidence="1">
    <location>
        <begin position="349"/>
        <end position="370"/>
    </location>
</feature>
<gene>
    <name evidence="2" type="ORF">BECKLPF1236B_GA0070989_120911</name>
</gene>
<dbReference type="PANTHER" id="PTHR24023">
    <property type="entry name" value="COLLAGEN ALPHA"/>
    <property type="match status" value="1"/>
</dbReference>
<dbReference type="Pfam" id="PF07030">
    <property type="entry name" value="Phage_Mu_Gp36"/>
    <property type="match status" value="1"/>
</dbReference>
<name>A0A450WTK3_9GAMM</name>
<sequence>MGFATRADLLQRANARFLVNLAVPADLEPAPEGALRVAIADGDLSGYTDTEREALTLALAAIDSALSEASEVIVSFGIPSETRTPLLARYASTIAFYHLEGAEGHNEESSADYKEAMAALRDHARGVRDLTPPTAQEPDPSDADVIIFSQPRRYGMYDTGCETGPPGPAGPAGPQGIPGPKGDAGDTGAQGVQGPKGDAGDTGAQGIQGIQGETGPQGIPGPKGDAGETGAQGIQGIQGETGPQGLKGDTGDTGAQGVQGPKGDAGDTGAQGIQGPKGDAGDTGAQGIQGIQGETGPQGLKGDTGDTGAQGIQGIQGMQGIQGEPGPPGPNLPLLHLQYREAADVTFDTASDAPTPNTWGRRQGNRIISH</sequence>
<evidence type="ECO:0000313" key="2">
    <source>
        <dbReference type="EMBL" id="VFK20393.1"/>
    </source>
</evidence>
<dbReference type="GO" id="GO:0005615">
    <property type="term" value="C:extracellular space"/>
    <property type="evidence" value="ECO:0007669"/>
    <property type="project" value="TreeGrafter"/>
</dbReference>